<protein>
    <submittedName>
        <fullName evidence="2">Uncharacterized protein</fullName>
    </submittedName>
</protein>
<dbReference type="HOGENOM" id="CLU_719320_0_0_0"/>
<dbReference type="STRING" id="765420.OSCT_1086"/>
<keyword evidence="3" id="KW-1185">Reference proteome</keyword>
<feature type="region of interest" description="Disordered" evidence="1">
    <location>
        <begin position="279"/>
        <end position="384"/>
    </location>
</feature>
<dbReference type="Proteomes" id="UP000054010">
    <property type="component" value="Unassembled WGS sequence"/>
</dbReference>
<evidence type="ECO:0000313" key="3">
    <source>
        <dbReference type="Proteomes" id="UP000054010"/>
    </source>
</evidence>
<evidence type="ECO:0000313" key="2">
    <source>
        <dbReference type="EMBL" id="EFO81055.1"/>
    </source>
</evidence>
<organism evidence="2 3">
    <name type="scientific">Oscillochloris trichoides DG-6</name>
    <dbReference type="NCBI Taxonomy" id="765420"/>
    <lineage>
        <taxon>Bacteria</taxon>
        <taxon>Bacillati</taxon>
        <taxon>Chloroflexota</taxon>
        <taxon>Chloroflexia</taxon>
        <taxon>Chloroflexales</taxon>
        <taxon>Chloroflexineae</taxon>
        <taxon>Oscillochloridaceae</taxon>
        <taxon>Oscillochloris</taxon>
    </lineage>
</organism>
<comment type="caution">
    <text evidence="2">The sequence shown here is derived from an EMBL/GenBank/DDBJ whole genome shotgun (WGS) entry which is preliminary data.</text>
</comment>
<proteinExistence type="predicted"/>
<feature type="compositionally biased region" description="Low complexity" evidence="1">
    <location>
        <begin position="327"/>
        <end position="339"/>
    </location>
</feature>
<gene>
    <name evidence="2" type="ORF">OSCT_1086</name>
</gene>
<feature type="compositionally biased region" description="Pro residues" evidence="1">
    <location>
        <begin position="284"/>
        <end position="303"/>
    </location>
</feature>
<dbReference type="OrthoDB" id="146287at2"/>
<dbReference type="EMBL" id="ADVR01000029">
    <property type="protein sequence ID" value="EFO81055.1"/>
    <property type="molecule type" value="Genomic_DNA"/>
</dbReference>
<name>E1ICN5_9CHLR</name>
<sequence>MINLLYYSHTVVPAHLGELETLGLLERDEQVLVALDGVLLDGNGKRLSGPTLHDYCLITTLRILLWARDYGGHICYAFPLAELASIQGQGLDPLHAQITFTFVALDDAEEDESEQRFSLALLPVANLQPGLALLRNASETARDLLNAGISAREAGPDILAILSEQIYGHVDGLRPGESPYRWPGASGQQLTPVASFNQDAASLPPERIYAASRLARSAWDTLRRSIRDADLPFDLNALNTTSLRDLTETIRAVNELMQTVATNPSAQQMAMAFLNRQTGRSAPEPAPYQAPPSPAPSSAPTPEPQAQGGATPPYHEIPFRNRERSGSATVAPSTQSAAPAPAPATPDRREIPLRRRGPTTSGASPRPPVSISGSGDADGDEARS</sequence>
<dbReference type="AlphaFoldDB" id="E1ICN5"/>
<evidence type="ECO:0000256" key="1">
    <source>
        <dbReference type="SAM" id="MobiDB-lite"/>
    </source>
</evidence>
<accession>E1ICN5</accession>
<reference evidence="2 3" key="1">
    <citation type="journal article" date="2011" name="J. Bacteriol.">
        <title>Draft genome sequence of the anoxygenic filamentous phototrophic bacterium Oscillochloris trichoides subsp. DG-6.</title>
        <authorList>
            <person name="Kuznetsov B.B."/>
            <person name="Ivanovsky R.N."/>
            <person name="Keppen O.I."/>
            <person name="Sukhacheva M.V."/>
            <person name="Bumazhkin B.K."/>
            <person name="Patutina E.O."/>
            <person name="Beletsky A.V."/>
            <person name="Mardanov A.V."/>
            <person name="Baslerov R.V."/>
            <person name="Panteleeva A.N."/>
            <person name="Kolganova T.V."/>
            <person name="Ravin N.V."/>
            <person name="Skryabin K.G."/>
        </authorList>
    </citation>
    <scope>NUCLEOTIDE SEQUENCE [LARGE SCALE GENOMIC DNA]</scope>
    <source>
        <strain evidence="2 3">DG-6</strain>
    </source>
</reference>